<keyword evidence="2" id="KW-1185">Reference proteome</keyword>
<protein>
    <submittedName>
        <fullName evidence="1">Uncharacterized protein</fullName>
    </submittedName>
</protein>
<reference evidence="1 2" key="1">
    <citation type="submission" date="2020-11" db="EMBL/GenBank/DDBJ databases">
        <title>Pedobacter endophytica, an endophytic bacteria isolated form Carex pumila.</title>
        <authorList>
            <person name="Peng Y."/>
            <person name="Jiang L."/>
            <person name="Lee J."/>
        </authorList>
    </citation>
    <scope>NUCLEOTIDE SEQUENCE [LARGE SCALE GENOMIC DNA]</scope>
    <source>
        <strain evidence="1 2">JBR3-12</strain>
    </source>
</reference>
<dbReference type="Proteomes" id="UP000594759">
    <property type="component" value="Chromosome"/>
</dbReference>
<sequence length="62" mass="6922">MYDKGFLLPLTKLQPFFSENEHLAQVGCLSFVVVILTKEESLTYQSPKLALLLPPLAILVCT</sequence>
<evidence type="ECO:0000313" key="1">
    <source>
        <dbReference type="EMBL" id="QPH40058.1"/>
    </source>
</evidence>
<dbReference type="KEGG" id="pex:IZT61_01870"/>
<organism evidence="1 2">
    <name type="scientific">Pedobacter endophyticus</name>
    <dbReference type="NCBI Taxonomy" id="2789740"/>
    <lineage>
        <taxon>Bacteria</taxon>
        <taxon>Pseudomonadati</taxon>
        <taxon>Bacteroidota</taxon>
        <taxon>Sphingobacteriia</taxon>
        <taxon>Sphingobacteriales</taxon>
        <taxon>Sphingobacteriaceae</taxon>
        <taxon>Pedobacter</taxon>
    </lineage>
</organism>
<dbReference type="RefSeq" id="WP_196099515.1">
    <property type="nucleotide sequence ID" value="NZ_CP064939.1"/>
</dbReference>
<dbReference type="AlphaFoldDB" id="A0A7S9PZ68"/>
<gene>
    <name evidence="1" type="ORF">IZT61_01870</name>
</gene>
<accession>A0A7S9PZ68</accession>
<evidence type="ECO:0000313" key="2">
    <source>
        <dbReference type="Proteomes" id="UP000594759"/>
    </source>
</evidence>
<dbReference type="EMBL" id="CP064939">
    <property type="protein sequence ID" value="QPH40058.1"/>
    <property type="molecule type" value="Genomic_DNA"/>
</dbReference>
<proteinExistence type="predicted"/>
<name>A0A7S9PZ68_9SPHI</name>